<comment type="caution">
    <text evidence="1">The sequence shown here is derived from an EMBL/GenBank/DDBJ whole genome shotgun (WGS) entry which is preliminary data.</text>
</comment>
<dbReference type="EMBL" id="QKTW01000013">
    <property type="protein sequence ID" value="PZF73368.1"/>
    <property type="molecule type" value="Genomic_DNA"/>
</dbReference>
<evidence type="ECO:0000313" key="2">
    <source>
        <dbReference type="Proteomes" id="UP000248745"/>
    </source>
</evidence>
<reference evidence="1 2" key="1">
    <citation type="submission" date="2018-06" db="EMBL/GenBank/DDBJ databases">
        <title>Mucibacter soli gen. nov., sp. nov., a new member of the family Chitinophagaceae producing mucin.</title>
        <authorList>
            <person name="Kim M.-K."/>
            <person name="Park S."/>
            <person name="Kim T.-S."/>
            <person name="Joung Y."/>
            <person name="Han J.-H."/>
            <person name="Kim S.B."/>
        </authorList>
    </citation>
    <scope>NUCLEOTIDE SEQUENCE [LARGE SCALE GENOMIC DNA]</scope>
    <source>
        <strain evidence="1 2">R1-15</strain>
    </source>
</reference>
<evidence type="ECO:0000313" key="1">
    <source>
        <dbReference type="EMBL" id="PZF73368.1"/>
    </source>
</evidence>
<sequence>MIQRFKTVLPLDGNNIEFDFHPMNIKDLNLFQVYCLYEGERVRFHMQRDGEVFRVTMQDACPAPYLPLEEMLSDAIFTNCPVD</sequence>
<dbReference type="OrthoDB" id="678485at2"/>
<dbReference type="RefSeq" id="WP_110998431.1">
    <property type="nucleotide sequence ID" value="NZ_QKTW01000013.1"/>
</dbReference>
<protein>
    <submittedName>
        <fullName evidence="1">Uncharacterized protein</fullName>
    </submittedName>
</protein>
<keyword evidence="2" id="KW-1185">Reference proteome</keyword>
<dbReference type="AlphaFoldDB" id="A0A2W2B067"/>
<organism evidence="1 2">
    <name type="scientific">Taibaiella soli</name>
    <dbReference type="NCBI Taxonomy" id="1649169"/>
    <lineage>
        <taxon>Bacteria</taxon>
        <taxon>Pseudomonadati</taxon>
        <taxon>Bacteroidota</taxon>
        <taxon>Chitinophagia</taxon>
        <taxon>Chitinophagales</taxon>
        <taxon>Chitinophagaceae</taxon>
        <taxon>Taibaiella</taxon>
    </lineage>
</organism>
<name>A0A2W2B067_9BACT</name>
<proteinExistence type="predicted"/>
<gene>
    <name evidence="1" type="ORF">DN068_08230</name>
</gene>
<accession>A0A2W2B067</accession>
<dbReference type="Proteomes" id="UP000248745">
    <property type="component" value="Unassembled WGS sequence"/>
</dbReference>